<dbReference type="InterPro" id="IPR058533">
    <property type="entry name" value="Cation_efflux_TM"/>
</dbReference>
<evidence type="ECO:0000256" key="1">
    <source>
        <dbReference type="ARBA" id="ARBA00004141"/>
    </source>
</evidence>
<dbReference type="InterPro" id="IPR050681">
    <property type="entry name" value="CDF/SLC30A"/>
</dbReference>
<gene>
    <name evidence="8" type="ORF">ACFOSU_16535</name>
</gene>
<comment type="caution">
    <text evidence="8">The sequence shown here is derived from an EMBL/GenBank/DDBJ whole genome shotgun (WGS) entry which is preliminary data.</text>
</comment>
<dbReference type="RefSeq" id="WP_380691023.1">
    <property type="nucleotide sequence ID" value="NZ_JBHRSS010000008.1"/>
</dbReference>
<dbReference type="Pfam" id="PF01545">
    <property type="entry name" value="Cation_efflux"/>
    <property type="match status" value="1"/>
</dbReference>
<dbReference type="Gene3D" id="1.20.1510.10">
    <property type="entry name" value="Cation efflux protein transmembrane domain"/>
    <property type="match status" value="1"/>
</dbReference>
<evidence type="ECO:0000259" key="7">
    <source>
        <dbReference type="Pfam" id="PF01545"/>
    </source>
</evidence>
<protein>
    <submittedName>
        <fullName evidence="8">Cation transporter</fullName>
    </submittedName>
</protein>
<evidence type="ECO:0000256" key="6">
    <source>
        <dbReference type="SAM" id="Phobius"/>
    </source>
</evidence>
<feature type="domain" description="Cation efflux protein transmembrane" evidence="7">
    <location>
        <begin position="23"/>
        <end position="194"/>
    </location>
</feature>
<dbReference type="Proteomes" id="UP001595462">
    <property type="component" value="Unassembled WGS sequence"/>
</dbReference>
<dbReference type="EMBL" id="JBHRSS010000008">
    <property type="protein sequence ID" value="MFC3105481.1"/>
    <property type="molecule type" value="Genomic_DNA"/>
</dbReference>
<evidence type="ECO:0000256" key="3">
    <source>
        <dbReference type="ARBA" id="ARBA00022906"/>
    </source>
</evidence>
<dbReference type="PANTHER" id="PTHR11562:SF17">
    <property type="entry name" value="RE54080P-RELATED"/>
    <property type="match status" value="1"/>
</dbReference>
<feature type="transmembrane region" description="Helical" evidence="6">
    <location>
        <begin position="149"/>
        <end position="166"/>
    </location>
</feature>
<dbReference type="PANTHER" id="PTHR11562">
    <property type="entry name" value="CATION EFFLUX PROTEIN/ ZINC TRANSPORTER"/>
    <property type="match status" value="1"/>
</dbReference>
<keyword evidence="9" id="KW-1185">Reference proteome</keyword>
<keyword evidence="3" id="KW-0862">Zinc</keyword>
<accession>A0ABV7EVC6</accession>
<keyword evidence="4 6" id="KW-1133">Transmembrane helix</keyword>
<keyword evidence="3" id="KW-0864">Zinc transport</keyword>
<evidence type="ECO:0000256" key="4">
    <source>
        <dbReference type="ARBA" id="ARBA00022989"/>
    </source>
</evidence>
<organism evidence="8 9">
    <name type="scientific">Salinisphaera aquimarina</name>
    <dbReference type="NCBI Taxonomy" id="2094031"/>
    <lineage>
        <taxon>Bacteria</taxon>
        <taxon>Pseudomonadati</taxon>
        <taxon>Pseudomonadota</taxon>
        <taxon>Gammaproteobacteria</taxon>
        <taxon>Salinisphaerales</taxon>
        <taxon>Salinisphaeraceae</taxon>
        <taxon>Salinisphaera</taxon>
    </lineage>
</organism>
<feature type="transmembrane region" description="Helical" evidence="6">
    <location>
        <begin position="108"/>
        <end position="128"/>
    </location>
</feature>
<sequence length="206" mass="21738">MSDCGCEFEAKDQTQRQALYWLLGINGVMFLTEFGVGMLGGSTALIADSLDNFADAAVYSAGLYAVGRAAHHKARAASIGGVVQILLALFALSEVVRRTVMGSNPESAYMILMGLAALAANTVCLLIIARHRDGGVHMRASWIFSANDVIANVGVIIGGTLVYYLDTRIPDLIIGLIVGLIVLLGGVQILRDARRTTAEMPSSAAP</sequence>
<keyword evidence="3" id="KW-0406">Ion transport</keyword>
<keyword evidence="3" id="KW-0813">Transport</keyword>
<reference evidence="9" key="1">
    <citation type="journal article" date="2019" name="Int. J. Syst. Evol. Microbiol.">
        <title>The Global Catalogue of Microorganisms (GCM) 10K type strain sequencing project: providing services to taxonomists for standard genome sequencing and annotation.</title>
        <authorList>
            <consortium name="The Broad Institute Genomics Platform"/>
            <consortium name="The Broad Institute Genome Sequencing Center for Infectious Disease"/>
            <person name="Wu L."/>
            <person name="Ma J."/>
        </authorList>
    </citation>
    <scope>NUCLEOTIDE SEQUENCE [LARGE SCALE GENOMIC DNA]</scope>
    <source>
        <strain evidence="9">KCTC 52640</strain>
    </source>
</reference>
<feature type="transmembrane region" description="Helical" evidence="6">
    <location>
        <begin position="172"/>
        <end position="190"/>
    </location>
</feature>
<evidence type="ECO:0000256" key="2">
    <source>
        <dbReference type="ARBA" id="ARBA00022692"/>
    </source>
</evidence>
<feature type="transmembrane region" description="Helical" evidence="6">
    <location>
        <begin position="20"/>
        <end position="47"/>
    </location>
</feature>
<evidence type="ECO:0000313" key="8">
    <source>
        <dbReference type="EMBL" id="MFC3105481.1"/>
    </source>
</evidence>
<evidence type="ECO:0000256" key="5">
    <source>
        <dbReference type="ARBA" id="ARBA00023136"/>
    </source>
</evidence>
<name>A0ABV7EVC6_9GAMM</name>
<evidence type="ECO:0000313" key="9">
    <source>
        <dbReference type="Proteomes" id="UP001595462"/>
    </source>
</evidence>
<dbReference type="InterPro" id="IPR027469">
    <property type="entry name" value="Cation_efflux_TMD_sf"/>
</dbReference>
<dbReference type="SUPFAM" id="SSF161111">
    <property type="entry name" value="Cation efflux protein transmembrane domain-like"/>
    <property type="match status" value="1"/>
</dbReference>
<keyword evidence="2 6" id="KW-0812">Transmembrane</keyword>
<proteinExistence type="predicted"/>
<keyword evidence="5 6" id="KW-0472">Membrane</keyword>
<comment type="subcellular location">
    <subcellularLocation>
        <location evidence="1">Membrane</location>
        <topology evidence="1">Multi-pass membrane protein</topology>
    </subcellularLocation>
</comment>